<keyword evidence="2" id="KW-1185">Reference proteome</keyword>
<dbReference type="AlphaFoldDB" id="U7D3L9"/>
<protein>
    <submittedName>
        <fullName evidence="1">Uncharacterized protein</fullName>
    </submittedName>
</protein>
<gene>
    <name evidence="1" type="ORF">CALK_2062</name>
</gene>
<comment type="caution">
    <text evidence="1">The sequence shown here is derived from an EMBL/GenBank/DDBJ whole genome shotgun (WGS) entry which is preliminary data.</text>
</comment>
<dbReference type="Proteomes" id="UP000017148">
    <property type="component" value="Unassembled WGS sequence"/>
</dbReference>
<evidence type="ECO:0000313" key="1">
    <source>
        <dbReference type="EMBL" id="ERP31099.1"/>
    </source>
</evidence>
<dbReference type="EMBL" id="ASJR01000020">
    <property type="protein sequence ID" value="ERP31099.1"/>
    <property type="molecule type" value="Genomic_DNA"/>
</dbReference>
<name>U7D3L9_9BACT</name>
<proteinExistence type="predicted"/>
<organism evidence="1 2">
    <name type="scientific">Chitinivibrio alkaliphilus ACht1</name>
    <dbReference type="NCBI Taxonomy" id="1313304"/>
    <lineage>
        <taxon>Bacteria</taxon>
        <taxon>Pseudomonadati</taxon>
        <taxon>Fibrobacterota</taxon>
        <taxon>Chitinivibrionia</taxon>
        <taxon>Chitinivibrionales</taxon>
        <taxon>Chitinivibrionaceae</taxon>
        <taxon>Chitinivibrio</taxon>
    </lineage>
</organism>
<sequence>MLEGYNEYTHGVNQKQVHKKIQTYAHRRRDISLQMEVPAYKNRKISCLRDKGVREHLKKMLFKRKIKFLGSLLKPKR</sequence>
<accession>U7D3L9</accession>
<evidence type="ECO:0000313" key="2">
    <source>
        <dbReference type="Proteomes" id="UP000017148"/>
    </source>
</evidence>
<reference evidence="1 2" key="1">
    <citation type="journal article" date="2013" name="Environ. Microbiol.">
        <title>Genome analysis of Chitinivibrio alkaliphilus gen. nov., sp. nov., a novel extremely haloalkaliphilic anaerobic chitinolytic bacterium from the candidate phylum Termite Group 3.</title>
        <authorList>
            <person name="Sorokin D.Y."/>
            <person name="Gumerov V.M."/>
            <person name="Rakitin A.L."/>
            <person name="Beletsky A.V."/>
            <person name="Damste J.S."/>
            <person name="Muyzer G."/>
            <person name="Mardanov A.V."/>
            <person name="Ravin N.V."/>
        </authorList>
    </citation>
    <scope>NUCLEOTIDE SEQUENCE [LARGE SCALE GENOMIC DNA]</scope>
    <source>
        <strain evidence="1 2">ACht1</strain>
    </source>
</reference>